<dbReference type="RefSeq" id="WP_255916398.1">
    <property type="nucleotide sequence ID" value="NZ_JANFQO010000026.1"/>
</dbReference>
<keyword evidence="3" id="KW-1185">Reference proteome</keyword>
<dbReference type="InterPro" id="IPR036388">
    <property type="entry name" value="WH-like_DNA-bd_sf"/>
</dbReference>
<dbReference type="SUPFAM" id="SSF55785">
    <property type="entry name" value="PYP-like sensor domain (PAS domain)"/>
    <property type="match status" value="1"/>
</dbReference>
<evidence type="ECO:0000313" key="2">
    <source>
        <dbReference type="EMBL" id="MCQ4167210.1"/>
    </source>
</evidence>
<dbReference type="InterPro" id="IPR000014">
    <property type="entry name" value="PAS"/>
</dbReference>
<dbReference type="InterPro" id="IPR000792">
    <property type="entry name" value="Tscrpt_reg_LuxR_C"/>
</dbReference>
<accession>A0ABT1QY79</accession>
<protein>
    <submittedName>
        <fullName evidence="2">Helix-turn-helix transcriptional regulator</fullName>
    </submittedName>
</protein>
<feature type="domain" description="HTH luxR-type" evidence="1">
    <location>
        <begin position="309"/>
        <end position="366"/>
    </location>
</feature>
<dbReference type="SUPFAM" id="SSF46894">
    <property type="entry name" value="C-terminal effector domain of the bipartite response regulators"/>
    <property type="match status" value="1"/>
</dbReference>
<sequence length="374" mass="40966">MTAVSDPAALLPVIDRIYAAAAREVPLDEAFQAFAELMGDFVAALFVHDPVPGGAVMESAAGLDRHWPGEYNRRWSSRTPLLQRGLGELMAGRIVSSEDIMPWDELVETDYYREFYAPLGCRYSLGVLVAGDGRRYASLVTARGERAGPYQARHRALIAAVRSHLGRALHMLEFFEGATLSLDLFRQAMDQLPFPVLLLDDQRRVVYANQRAAARLQQGDGIVESRGRLSASGAERDSFEQGWNQLVQDALAAEGRFRIRGSGDPVPLRLEATRIGVSGATAAGGRLWLLRLCEGTFSRRQLALDWRTRFGLTGSECRVGTALLEHGDAVSVAAALGMAENTVRAHLKNMFAKTATRSQAALVLRLAMEGRLVD</sequence>
<dbReference type="InterPro" id="IPR035965">
    <property type="entry name" value="PAS-like_dom_sf"/>
</dbReference>
<reference evidence="2" key="1">
    <citation type="submission" date="2022-07" db="EMBL/GenBank/DDBJ databases">
        <title>Tahibacter sp., a new gammaproteobacterium isolated from the silt sample collected at pig farm.</title>
        <authorList>
            <person name="Chen H."/>
        </authorList>
    </citation>
    <scope>NUCLEOTIDE SEQUENCE</scope>
    <source>
        <strain evidence="2">P2K</strain>
    </source>
</reference>
<comment type="caution">
    <text evidence="2">The sequence shown here is derived from an EMBL/GenBank/DDBJ whole genome shotgun (WGS) entry which is preliminary data.</text>
</comment>
<evidence type="ECO:0000259" key="1">
    <source>
        <dbReference type="SMART" id="SM00421"/>
    </source>
</evidence>
<dbReference type="Proteomes" id="UP001165498">
    <property type="component" value="Unassembled WGS sequence"/>
</dbReference>
<dbReference type="EMBL" id="JANFQO010000026">
    <property type="protein sequence ID" value="MCQ4167210.1"/>
    <property type="molecule type" value="Genomic_DNA"/>
</dbReference>
<dbReference type="Gene3D" id="1.10.10.10">
    <property type="entry name" value="Winged helix-like DNA-binding domain superfamily/Winged helix DNA-binding domain"/>
    <property type="match status" value="1"/>
</dbReference>
<dbReference type="Gene3D" id="3.30.450.20">
    <property type="entry name" value="PAS domain"/>
    <property type="match status" value="1"/>
</dbReference>
<organism evidence="2 3">
    <name type="scientific">Tahibacter harae</name>
    <dbReference type="NCBI Taxonomy" id="2963937"/>
    <lineage>
        <taxon>Bacteria</taxon>
        <taxon>Pseudomonadati</taxon>
        <taxon>Pseudomonadota</taxon>
        <taxon>Gammaproteobacteria</taxon>
        <taxon>Lysobacterales</taxon>
        <taxon>Rhodanobacteraceae</taxon>
        <taxon>Tahibacter</taxon>
    </lineage>
</organism>
<name>A0ABT1QY79_9GAMM</name>
<dbReference type="SMART" id="SM00421">
    <property type="entry name" value="HTH_LUXR"/>
    <property type="match status" value="1"/>
</dbReference>
<dbReference type="InterPro" id="IPR016032">
    <property type="entry name" value="Sig_transdc_resp-reg_C-effctor"/>
</dbReference>
<evidence type="ECO:0000313" key="3">
    <source>
        <dbReference type="Proteomes" id="UP001165498"/>
    </source>
</evidence>
<dbReference type="Pfam" id="PF13188">
    <property type="entry name" value="PAS_8"/>
    <property type="match status" value="1"/>
</dbReference>
<gene>
    <name evidence="2" type="ORF">NM961_21045</name>
</gene>
<proteinExistence type="predicted"/>